<organism evidence="2">
    <name type="scientific">Mus musculus</name>
    <name type="common">Mouse</name>
    <dbReference type="NCBI Taxonomy" id="10090"/>
    <lineage>
        <taxon>Eukaryota</taxon>
        <taxon>Metazoa</taxon>
        <taxon>Chordata</taxon>
        <taxon>Craniata</taxon>
        <taxon>Vertebrata</taxon>
        <taxon>Euteleostomi</taxon>
        <taxon>Mammalia</taxon>
        <taxon>Eutheria</taxon>
        <taxon>Euarchontoglires</taxon>
        <taxon>Glires</taxon>
        <taxon>Rodentia</taxon>
        <taxon>Myomorpha</taxon>
        <taxon>Muroidea</taxon>
        <taxon>Muridae</taxon>
        <taxon>Murinae</taxon>
        <taxon>Mus</taxon>
        <taxon>Mus</taxon>
    </lineage>
</organism>
<dbReference type="AlphaFoldDB" id="Q3TRA9"/>
<dbReference type="EMBL" id="AK138650">
    <property type="protein sequence ID" value="BAE23732.1"/>
    <property type="molecule type" value="mRNA"/>
</dbReference>
<reference evidence="2" key="3">
    <citation type="journal article" date="2000" name="Genome Res.">
        <title>RIKEN integrated sequence analysis (RISA) system--384-format sequencing pipeline with 384 multicapillary sequencer.</title>
        <authorList>
            <person name="Shibata K."/>
            <person name="Itoh M."/>
            <person name="Aizawa K."/>
            <person name="Nagaoka S."/>
            <person name="Sasaki N."/>
            <person name="Carninci P."/>
            <person name="Konno H."/>
            <person name="Akiyama J."/>
            <person name="Nishi K."/>
            <person name="Kitsunai T."/>
            <person name="Tashiro H."/>
            <person name="Itoh M."/>
            <person name="Sumi N."/>
            <person name="Ishii Y."/>
            <person name="Nakamura S."/>
            <person name="Hazama M."/>
            <person name="Nishine T."/>
            <person name="Harada A."/>
            <person name="Yamamoto R."/>
            <person name="Matsumoto H."/>
            <person name="Sakaguchi S."/>
            <person name="Ikegami T."/>
            <person name="Kashiwagi K."/>
            <person name="Fujiwake S."/>
            <person name="Inoue K."/>
            <person name="Togawa Y."/>
            <person name="Izawa M."/>
            <person name="Ohara E."/>
            <person name="Watahiki M."/>
            <person name="Yoneda Y."/>
            <person name="Ishikawa T."/>
            <person name="Ozawa K."/>
            <person name="Tanaka T."/>
            <person name="Matsuura S."/>
            <person name="Kawai J."/>
            <person name="Okazaki Y."/>
            <person name="Muramatsu M."/>
            <person name="Inoue Y."/>
            <person name="Kira A."/>
            <person name="Hayashizaki Y."/>
        </authorList>
    </citation>
    <scope>NUCLEOTIDE SEQUENCE</scope>
    <source>
        <strain evidence="2">C57BL/6J</strain>
        <tissue evidence="2">Spinal cord</tissue>
    </source>
</reference>
<feature type="signal peptide" evidence="1">
    <location>
        <begin position="1"/>
        <end position="20"/>
    </location>
</feature>
<reference evidence="2" key="6">
    <citation type="submission" date="2004-04" db="EMBL/GenBank/DDBJ databases">
        <authorList>
            <person name="Arakawa T."/>
            <person name="Carninci P."/>
            <person name="Fukuda S."/>
            <person name="Hashizume W."/>
            <person name="Hayashida K."/>
            <person name="Hori F."/>
            <person name="Iida J."/>
            <person name="Imamura K."/>
            <person name="Imotani K."/>
            <person name="Itoh M."/>
            <person name="Kanagawa S."/>
            <person name="Kawai J."/>
            <person name="Kojima M."/>
            <person name="Konno H."/>
            <person name="Murata M."/>
            <person name="Nakamura M."/>
            <person name="Ninomiya N."/>
            <person name="Nishiyori H."/>
            <person name="Nomura K."/>
            <person name="Ohno M."/>
            <person name="Sakazume N."/>
            <person name="Sano H."/>
            <person name="Sasaki D."/>
            <person name="Shibata K."/>
            <person name="Shiraki T."/>
            <person name="Tagami M."/>
            <person name="Tagami Y."/>
            <person name="Waki K."/>
            <person name="Watahiki A."/>
            <person name="Muramatsu M."/>
            <person name="Hayashizaki Y."/>
        </authorList>
    </citation>
    <scope>NUCLEOTIDE SEQUENCE</scope>
    <source>
        <strain evidence="2">C57BL/6J</strain>
        <tissue evidence="2">Spinal cord</tissue>
    </source>
</reference>
<gene>
    <name evidence="3" type="primary">Gm10649</name>
</gene>
<accession>Q3TRA9</accession>
<dbReference type="MGI" id="MGI:3642042">
    <property type="gene designation" value="Gm10649"/>
</dbReference>
<reference evidence="2" key="2">
    <citation type="journal article" date="2000" name="Genome Res.">
        <title>Normalization and subtraction of cap-trapper-selected cDNAs to prepare full-length cDNA libraries for rapid discovery of new genes.</title>
        <authorList>
            <person name="Carninci P."/>
            <person name="Shibata Y."/>
            <person name="Hayatsu N."/>
            <person name="Sugahara Y."/>
            <person name="Shibata K."/>
            <person name="Itoh M."/>
            <person name="Konno H."/>
            <person name="Okazaki Y."/>
            <person name="Muramatsu M."/>
            <person name="Hayashizaki Y."/>
        </authorList>
    </citation>
    <scope>NUCLEOTIDE SEQUENCE</scope>
    <source>
        <strain evidence="2">C57BL/6J</strain>
        <tissue evidence="2">Spinal cord</tissue>
    </source>
</reference>
<proteinExistence type="evidence at transcript level"/>
<sequence length="58" mass="6706">MERIAILAVALLTFSKCLWATLEFDLQSFCNGFLIASHDWYTLTHSFALYISWIQSCD</sequence>
<reference evidence="2" key="7">
    <citation type="journal article" date="2005" name="Science">
        <title>The Transcriptional Landscape of the Mammalian Genome.</title>
        <authorList>
            <consortium name="The FANTOM Consortium"/>
            <consortium name="Riken Genome Exploration Research Group and Genome Science Group (Genome Network Project Core Group)"/>
        </authorList>
    </citation>
    <scope>NUCLEOTIDE SEQUENCE</scope>
    <source>
        <strain evidence="2">C57BL/6J</strain>
        <tissue evidence="2">Spinal cord</tissue>
    </source>
</reference>
<dbReference type="AGR" id="MGI:3642042"/>
<evidence type="ECO:0000313" key="3">
    <source>
        <dbReference type="MGI" id="MGI:3642042"/>
    </source>
</evidence>
<keyword evidence="1" id="KW-0732">Signal</keyword>
<dbReference type="EMBL" id="AK162930">
    <property type="protein sequence ID" value="BAE37121.1"/>
    <property type="molecule type" value="mRNA"/>
</dbReference>
<protein>
    <submittedName>
        <fullName evidence="2">Uncharacterized protein</fullName>
    </submittedName>
</protein>
<name>Q3TRA9_MOUSE</name>
<feature type="chain" id="PRO_5014586356" evidence="1">
    <location>
        <begin position="21"/>
        <end position="58"/>
    </location>
</feature>
<evidence type="ECO:0000313" key="2">
    <source>
        <dbReference type="EMBL" id="BAE37121.1"/>
    </source>
</evidence>
<evidence type="ECO:0000256" key="1">
    <source>
        <dbReference type="SAM" id="SignalP"/>
    </source>
</evidence>
<reference evidence="2" key="8">
    <citation type="journal article" date="2005" name="Science">
        <title>Antisense Transcription in the Mammalian Transcriptome.</title>
        <authorList>
            <consortium name="RIKEN Genome Exploration Research Group and Genome Science Group (Genome Network Project Core Group) and the FANTOM Consortium"/>
        </authorList>
    </citation>
    <scope>NUCLEOTIDE SEQUENCE</scope>
    <source>
        <strain evidence="2">C57BL/6J</strain>
        <tissue evidence="2">Spinal cord</tissue>
    </source>
</reference>
<reference evidence="2" key="4">
    <citation type="journal article" date="2001" name="Nature">
        <title>Functional annotation of a full-length mouse cDNA collection.</title>
        <authorList>
            <consortium name="The RIKEN Genome Exploration Research Group Phase II Team and the FANTOM Consortium"/>
        </authorList>
    </citation>
    <scope>NUCLEOTIDE SEQUENCE</scope>
    <source>
        <strain evidence="2">C57BL/6J</strain>
        <tissue evidence="2">Spinal cord</tissue>
    </source>
</reference>
<reference evidence="2" key="5">
    <citation type="journal article" date="2002" name="Nature">
        <title>Analysis of the mouse transcriptome based on functional annotation of 60,770 full-length cDNAs.</title>
        <authorList>
            <consortium name="The FANTOM Consortium and the RIKEN Genome Exploration Research Group Phase I and II Team"/>
        </authorList>
    </citation>
    <scope>NUCLEOTIDE SEQUENCE</scope>
    <source>
        <strain evidence="2">C57BL/6J</strain>
        <tissue evidence="2">Spinal cord</tissue>
    </source>
</reference>
<reference evidence="2" key="1">
    <citation type="journal article" date="1999" name="Methods Enzymol.">
        <title>High-efficiency full-length cDNA cloning.</title>
        <authorList>
            <person name="Carninci P."/>
            <person name="Hayashizaki Y."/>
        </authorList>
    </citation>
    <scope>NUCLEOTIDE SEQUENCE</scope>
    <source>
        <strain evidence="2">C57BL/6J</strain>
        <tissue evidence="2">Spinal cord</tissue>
    </source>
</reference>